<name>A0A7J6K181_TOXGO</name>
<evidence type="ECO:0000313" key="2">
    <source>
        <dbReference type="Proteomes" id="UP000557509"/>
    </source>
</evidence>
<proteinExistence type="predicted"/>
<evidence type="ECO:0000313" key="1">
    <source>
        <dbReference type="EMBL" id="KAF4640774.1"/>
    </source>
</evidence>
<reference evidence="1 2" key="1">
    <citation type="submission" date="2020-03" db="EMBL/GenBank/DDBJ databases">
        <title>Genome sequence of Toxoplasma gondii RH-88 strain.</title>
        <authorList>
            <person name="Lorenzi H.A."/>
            <person name="Venepally P."/>
            <person name="Rozenberg A."/>
            <person name="Sibley D."/>
        </authorList>
    </citation>
    <scope>NUCLEOTIDE SEQUENCE [LARGE SCALE GENOMIC DNA]</scope>
    <source>
        <strain evidence="1 2">RH-88</strain>
    </source>
</reference>
<dbReference type="EMBL" id="JAAUHK010000195">
    <property type="protein sequence ID" value="KAF4640774.1"/>
    <property type="molecule type" value="Genomic_DNA"/>
</dbReference>
<dbReference type="AlphaFoldDB" id="A0A7J6K181"/>
<comment type="caution">
    <text evidence="1">The sequence shown here is derived from an EMBL/GenBank/DDBJ whole genome shotgun (WGS) entry which is preliminary data.</text>
</comment>
<sequence length="211" mass="24330">MSSVAEMTKVAVTEKESECGSRLLQIKYQTQPPVAVMIRHLVERRRKKAAVGVFKGLIPNQAEAATSTVSEVRRQSRRQYRLPEFEHVTSFDQVDKFTETYRRDADKSRTSLDAALKDARGRYHGPYRYRYRQYPEPTNYPPWYFNHAVMVSIPTDAEIKEPRGPEGVIYAQEVYQAPPDLREQMVMHTPNHQKKSETANVLAQILQQSGT</sequence>
<keyword evidence="2" id="KW-1185">Reference proteome</keyword>
<organism evidence="1 2">
    <name type="scientific">Toxoplasma gondii</name>
    <dbReference type="NCBI Taxonomy" id="5811"/>
    <lineage>
        <taxon>Eukaryota</taxon>
        <taxon>Sar</taxon>
        <taxon>Alveolata</taxon>
        <taxon>Apicomplexa</taxon>
        <taxon>Conoidasida</taxon>
        <taxon>Coccidia</taxon>
        <taxon>Eucoccidiorida</taxon>
        <taxon>Eimeriorina</taxon>
        <taxon>Sarcocystidae</taxon>
        <taxon>Toxoplasma</taxon>
    </lineage>
</organism>
<dbReference type="VEuPathDB" id="ToxoDB:TGME49_227590"/>
<gene>
    <name evidence="1" type="ORF">TGRH88_047000</name>
</gene>
<protein>
    <submittedName>
        <fullName evidence="1">Uncharacterized protein</fullName>
    </submittedName>
</protein>
<dbReference type="Proteomes" id="UP000557509">
    <property type="component" value="Unassembled WGS sequence"/>
</dbReference>
<accession>A0A7J6K181</accession>